<dbReference type="Gene3D" id="3.40.50.11380">
    <property type="match status" value="1"/>
</dbReference>
<dbReference type="EMBL" id="QFOT01000092">
    <property type="protein sequence ID" value="PZP55059.1"/>
    <property type="molecule type" value="Genomic_DNA"/>
</dbReference>
<proteinExistence type="predicted"/>
<accession>A0A2W5HML9</accession>
<organism evidence="4 5">
    <name type="scientific">Micavibrio aeruginosavorus</name>
    <dbReference type="NCBI Taxonomy" id="349221"/>
    <lineage>
        <taxon>Bacteria</taxon>
        <taxon>Pseudomonadati</taxon>
        <taxon>Bdellovibrionota</taxon>
        <taxon>Bdellovibrionia</taxon>
        <taxon>Bdellovibrionales</taxon>
        <taxon>Pseudobdellovibrionaceae</taxon>
        <taxon>Micavibrio</taxon>
    </lineage>
</organism>
<dbReference type="Proteomes" id="UP000249739">
    <property type="component" value="Unassembled WGS sequence"/>
</dbReference>
<evidence type="ECO:0000256" key="3">
    <source>
        <dbReference type="ARBA" id="ARBA00022679"/>
    </source>
</evidence>
<keyword evidence="2" id="KW-0328">Glycosyltransferase</keyword>
<dbReference type="PANTHER" id="PTHR44835">
    <property type="entry name" value="UDP-N-ACETYLGLUCOSAMINE--PEPTIDE N-ACETYLGLUCOSAMINYLTRANSFERASE SPINDLY-RELATED"/>
    <property type="match status" value="1"/>
</dbReference>
<evidence type="ECO:0000313" key="5">
    <source>
        <dbReference type="Proteomes" id="UP000249739"/>
    </source>
</evidence>
<sequence>MNQPLQTKADIHTFDASHVESLIAEGNWNACWDYLGGLINNLTITSSGTSYLNGIALQKDMKDETVKKYVNDFGALVGELFLFLLTEDSVALSDHSFQKLIYAHETLHTLFYICNLHETDSLVRNLISSKQKISSTQQKKLLLLLSLDTQLDLNEILCSVDVSYRKSALISYFSHRKIFRERTYHNKVQLLSLRHYLDKAHENFTDFLNVTNAYFLCSYMNSPDKHKLKENLNTAVRNHLMESIRNQKRAKNQPRDLTRLKLDETRPTVLVIAELFAKGHAMNRCYGERVQALQKEFNVVLAMPTDSGDPRLKFEYENYVLFLNLGEFFKVLHDVKPDIIFLPSVGMRLYSIIAANIREAPIQIASLGHPATTMSERIDYVMGPSDLYDERAFPTDIYIGDGPARPFLPLFSKEKFFEEITLPPRLPNTIKVAVVGTDIKVSYPFFRLLKEIVEQAPFKIHVSFMMGVGGIDSLYLEKFLQENFENSSYTGWQDYGDYINSIKSVDVVMNPFPFGHTNTVIDTLMCGIPCIGLEGIEPASKTEAHVLRAAGLEDDFVAKDEEDYKNKFFAIAEKIINGDNNFFDREKVYEAIFQPHADQDYGKLIKWIYDNNENLKSSGKKYIEMFEDV</sequence>
<gene>
    <name evidence="4" type="ORF">DI586_08065</name>
</gene>
<dbReference type="AlphaFoldDB" id="A0A2W5HML9"/>
<dbReference type="InterPro" id="IPR051939">
    <property type="entry name" value="Glycosyltr_41/O-GlcNAc_trsf"/>
</dbReference>
<dbReference type="Gene3D" id="3.40.50.2000">
    <property type="entry name" value="Glycogen Phosphorylase B"/>
    <property type="match status" value="1"/>
</dbReference>
<keyword evidence="3" id="KW-0808">Transferase</keyword>
<comment type="caution">
    <text evidence="4">The sequence shown here is derived from an EMBL/GenBank/DDBJ whole genome shotgun (WGS) entry which is preliminary data.</text>
</comment>
<evidence type="ECO:0000256" key="2">
    <source>
        <dbReference type="ARBA" id="ARBA00022676"/>
    </source>
</evidence>
<dbReference type="SUPFAM" id="SSF53756">
    <property type="entry name" value="UDP-Glycosyltransferase/glycogen phosphorylase"/>
    <property type="match status" value="1"/>
</dbReference>
<evidence type="ECO:0008006" key="6">
    <source>
        <dbReference type="Google" id="ProtNLM"/>
    </source>
</evidence>
<protein>
    <recommendedName>
        <fullName evidence="6">O-GlcNAc transferase C-terminal domain-containing protein</fullName>
    </recommendedName>
</protein>
<evidence type="ECO:0000256" key="1">
    <source>
        <dbReference type="ARBA" id="ARBA00004922"/>
    </source>
</evidence>
<reference evidence="4 5" key="1">
    <citation type="submission" date="2017-08" db="EMBL/GenBank/DDBJ databases">
        <title>Infants hospitalized years apart are colonized by the same room-sourced microbial strains.</title>
        <authorList>
            <person name="Brooks B."/>
            <person name="Olm M.R."/>
            <person name="Firek B.A."/>
            <person name="Baker R."/>
            <person name="Thomas B.C."/>
            <person name="Morowitz M.J."/>
            <person name="Banfield J.F."/>
        </authorList>
    </citation>
    <scope>NUCLEOTIDE SEQUENCE [LARGE SCALE GENOMIC DNA]</scope>
    <source>
        <strain evidence="4">S2_006_000_R2_64</strain>
    </source>
</reference>
<comment type="pathway">
    <text evidence="1">Protein modification; protein glycosylation.</text>
</comment>
<name>A0A2W5HML9_9BACT</name>
<dbReference type="PANTHER" id="PTHR44835:SF1">
    <property type="entry name" value="PROTEIN O-GLCNAC TRANSFERASE"/>
    <property type="match status" value="1"/>
</dbReference>
<evidence type="ECO:0000313" key="4">
    <source>
        <dbReference type="EMBL" id="PZP55059.1"/>
    </source>
</evidence>
<dbReference type="GO" id="GO:0016757">
    <property type="term" value="F:glycosyltransferase activity"/>
    <property type="evidence" value="ECO:0007669"/>
    <property type="project" value="UniProtKB-KW"/>
</dbReference>